<organism evidence="1 2">
    <name type="scientific">Methylotuvimicrobium buryatense</name>
    <name type="common">Methylomicrobium buryatense</name>
    <dbReference type="NCBI Taxonomy" id="95641"/>
    <lineage>
        <taxon>Bacteria</taxon>
        <taxon>Pseudomonadati</taxon>
        <taxon>Pseudomonadota</taxon>
        <taxon>Gammaproteobacteria</taxon>
        <taxon>Methylococcales</taxon>
        <taxon>Methylococcaceae</taxon>
        <taxon>Methylotuvimicrobium</taxon>
    </lineage>
</organism>
<sequence length="186" mass="21044">MTVDPVEYAIRAWLETVVIGLDLCPFAAKPFRQKGIRFSICRSADTASGLERLIEECRHLDTDLSINTTLLIYPHSLHEFDDYLDFLSLAETLLSEQGYDGIYQLASFHPDYCFADSDSDDPANYTNRSPYPILHLLREDSISEAIERHPDSENIPRRNIALARNLGKPHLHALIASCRQAGAPRE</sequence>
<accession>A0A4P9URL7</accession>
<dbReference type="AlphaFoldDB" id="A0A4P9URL7"/>
<keyword evidence="2" id="KW-1185">Reference proteome</keyword>
<dbReference type="RefSeq" id="WP_017842083.1">
    <property type="nucleotide sequence ID" value="NZ_CP035467.1"/>
</dbReference>
<dbReference type="InterPro" id="IPR009858">
    <property type="entry name" value="DUF1415"/>
</dbReference>
<name>A0A4P9URL7_METBY</name>
<evidence type="ECO:0000313" key="2">
    <source>
        <dbReference type="Proteomes" id="UP000305881"/>
    </source>
</evidence>
<dbReference type="EMBL" id="CP035467">
    <property type="protein sequence ID" value="QCW84057.1"/>
    <property type="molecule type" value="Genomic_DNA"/>
</dbReference>
<reference evidence="2" key="1">
    <citation type="journal article" date="2019" name="J. Bacteriol.">
        <title>A Mutagenic Screen Identifies a TonB-Dependent Receptor Required for the Lanthanide Metal Switch in the Type I Methanotroph 'Methylotuvimicrobium buryatense' 5GB1C.</title>
        <authorList>
            <person name="Groom J.D."/>
            <person name="Ford S.M."/>
            <person name="Pesesky M.W."/>
            <person name="Lidstrom M.E."/>
        </authorList>
    </citation>
    <scope>NUCLEOTIDE SEQUENCE [LARGE SCALE GENOMIC DNA]</scope>
    <source>
        <strain evidence="2">5GB1C</strain>
    </source>
</reference>
<gene>
    <name evidence="1" type="ORF">EQU24_18790</name>
</gene>
<dbReference type="STRING" id="675511.GCA_000341735_03684"/>
<proteinExistence type="predicted"/>
<evidence type="ECO:0000313" key="1">
    <source>
        <dbReference type="EMBL" id="QCW84057.1"/>
    </source>
</evidence>
<dbReference type="Proteomes" id="UP000305881">
    <property type="component" value="Chromosome"/>
</dbReference>
<dbReference type="OrthoDB" id="277390at2"/>
<dbReference type="Pfam" id="PF07209">
    <property type="entry name" value="DUF1415"/>
    <property type="match status" value="1"/>
</dbReference>
<protein>
    <submittedName>
        <fullName evidence="1">DUF1415 domain-containing protein</fullName>
    </submittedName>
</protein>
<dbReference type="KEGG" id="mbur:EQU24_18790"/>